<protein>
    <submittedName>
        <fullName evidence="1">Uncharacterized protein LOC105124605</fullName>
    </submittedName>
</protein>
<name>A0A2P2N2K0_RHIMU</name>
<proteinExistence type="predicted"/>
<sequence length="139" mass="16124">MCILQAATTRARCLHIGIFVLVLAYPALNQFPWSRYASKIHFLGRFFKFYIIYCRCCGSHGPISALNCSFQSGFSEQAIHQQHKMIPHCQFFKQLQRMQFQDQVGFISPPKPPEPSLQRGYDIIFKLRKLSFCLSKLCI</sequence>
<dbReference type="AlphaFoldDB" id="A0A2P2N2K0"/>
<dbReference type="EMBL" id="GGEC01056201">
    <property type="protein sequence ID" value="MBX36685.1"/>
    <property type="molecule type" value="Transcribed_RNA"/>
</dbReference>
<organism evidence="1">
    <name type="scientific">Rhizophora mucronata</name>
    <name type="common">Asiatic mangrove</name>
    <dbReference type="NCBI Taxonomy" id="61149"/>
    <lineage>
        <taxon>Eukaryota</taxon>
        <taxon>Viridiplantae</taxon>
        <taxon>Streptophyta</taxon>
        <taxon>Embryophyta</taxon>
        <taxon>Tracheophyta</taxon>
        <taxon>Spermatophyta</taxon>
        <taxon>Magnoliopsida</taxon>
        <taxon>eudicotyledons</taxon>
        <taxon>Gunneridae</taxon>
        <taxon>Pentapetalae</taxon>
        <taxon>rosids</taxon>
        <taxon>fabids</taxon>
        <taxon>Malpighiales</taxon>
        <taxon>Rhizophoraceae</taxon>
        <taxon>Rhizophora</taxon>
    </lineage>
</organism>
<reference evidence="1" key="1">
    <citation type="submission" date="2018-02" db="EMBL/GenBank/DDBJ databases">
        <title>Rhizophora mucronata_Transcriptome.</title>
        <authorList>
            <person name="Meera S.P."/>
            <person name="Sreeshan A."/>
            <person name="Augustine A."/>
        </authorList>
    </citation>
    <scope>NUCLEOTIDE SEQUENCE</scope>
    <source>
        <tissue evidence="1">Leaf</tissue>
    </source>
</reference>
<accession>A0A2P2N2K0</accession>
<evidence type="ECO:0000313" key="1">
    <source>
        <dbReference type="EMBL" id="MBX36685.1"/>
    </source>
</evidence>